<reference evidence="3 4" key="1">
    <citation type="journal article" date="2019" name="Commun. Biol.">
        <title>The bagworm genome reveals a unique fibroin gene that provides high tensile strength.</title>
        <authorList>
            <person name="Kono N."/>
            <person name="Nakamura H."/>
            <person name="Ohtoshi R."/>
            <person name="Tomita M."/>
            <person name="Numata K."/>
            <person name="Arakawa K."/>
        </authorList>
    </citation>
    <scope>NUCLEOTIDE SEQUENCE [LARGE SCALE GENOMIC DNA]</scope>
</reference>
<dbReference type="Proteomes" id="UP000299102">
    <property type="component" value="Unassembled WGS sequence"/>
</dbReference>
<comment type="caution">
    <text evidence="3">The sequence shown here is derived from an EMBL/GenBank/DDBJ whole genome shotgun (WGS) entry which is preliminary data.</text>
</comment>
<accession>A0A4C1ZID0</accession>
<dbReference type="EMBL" id="BGZK01001916">
    <property type="protein sequence ID" value="GBP88246.1"/>
    <property type="molecule type" value="Genomic_DNA"/>
</dbReference>
<organism evidence="3 4">
    <name type="scientific">Eumeta variegata</name>
    <name type="common">Bagworm moth</name>
    <name type="synonym">Eumeta japonica</name>
    <dbReference type="NCBI Taxonomy" id="151549"/>
    <lineage>
        <taxon>Eukaryota</taxon>
        <taxon>Metazoa</taxon>
        <taxon>Ecdysozoa</taxon>
        <taxon>Arthropoda</taxon>
        <taxon>Hexapoda</taxon>
        <taxon>Insecta</taxon>
        <taxon>Pterygota</taxon>
        <taxon>Neoptera</taxon>
        <taxon>Endopterygota</taxon>
        <taxon>Lepidoptera</taxon>
        <taxon>Glossata</taxon>
        <taxon>Ditrysia</taxon>
        <taxon>Tineoidea</taxon>
        <taxon>Psychidae</taxon>
        <taxon>Oiketicinae</taxon>
        <taxon>Eumeta</taxon>
    </lineage>
</organism>
<evidence type="ECO:0000313" key="3">
    <source>
        <dbReference type="EMBL" id="GBP88246.1"/>
    </source>
</evidence>
<proteinExistence type="predicted"/>
<evidence type="ECO:0000313" key="4">
    <source>
        <dbReference type="Proteomes" id="UP000299102"/>
    </source>
</evidence>
<gene>
    <name evidence="3" type="ORF">EVAR_91198_1</name>
</gene>
<dbReference type="PROSITE" id="PS51257">
    <property type="entry name" value="PROKAR_LIPOPROTEIN"/>
    <property type="match status" value="1"/>
</dbReference>
<feature type="chain" id="PRO_5020022381" evidence="2">
    <location>
        <begin position="20"/>
        <end position="173"/>
    </location>
</feature>
<evidence type="ECO:0000256" key="2">
    <source>
        <dbReference type="SAM" id="SignalP"/>
    </source>
</evidence>
<dbReference type="OrthoDB" id="189688at2759"/>
<dbReference type="AlphaFoldDB" id="A0A4C1ZID0"/>
<keyword evidence="4" id="KW-1185">Reference proteome</keyword>
<name>A0A4C1ZID0_EUMVA</name>
<sequence length="173" mass="18906">MRLSTSRYSLCVCMQLTLAACDLLLSCASMFPRGRDSLLVLFITLPIEDKFSNQGRVGPPHPTQERRIASRNVTPGYTKLGPKNFGKEIEDSSIAGVLTIAEKRRRDTHSSPSPTLEPAPLKVDQRSSLNTDTPRSPPLESYTESTLDSTAYAALTVEAGEGGGDYFSPPLRF</sequence>
<feature type="region of interest" description="Disordered" evidence="1">
    <location>
        <begin position="101"/>
        <end position="146"/>
    </location>
</feature>
<feature type="region of interest" description="Disordered" evidence="1">
    <location>
        <begin position="53"/>
        <end position="85"/>
    </location>
</feature>
<protein>
    <submittedName>
        <fullName evidence="3">Uncharacterized protein</fullName>
    </submittedName>
</protein>
<evidence type="ECO:0000256" key="1">
    <source>
        <dbReference type="SAM" id="MobiDB-lite"/>
    </source>
</evidence>
<feature type="signal peptide" evidence="2">
    <location>
        <begin position="1"/>
        <end position="19"/>
    </location>
</feature>
<keyword evidence="2" id="KW-0732">Signal</keyword>